<dbReference type="CDD" id="cd00567">
    <property type="entry name" value="ACAD"/>
    <property type="match status" value="1"/>
</dbReference>
<name>A0ABU7WUZ7_9ACTN</name>
<organism evidence="2 3">
    <name type="scientific">Streptomyces chrestomyceticus</name>
    <dbReference type="NCBI Taxonomy" id="68185"/>
    <lineage>
        <taxon>Bacteria</taxon>
        <taxon>Bacillati</taxon>
        <taxon>Actinomycetota</taxon>
        <taxon>Actinomycetes</taxon>
        <taxon>Kitasatosporales</taxon>
        <taxon>Streptomycetaceae</taxon>
        <taxon>Streptomyces</taxon>
    </lineage>
</organism>
<accession>A0ABU7WUZ7</accession>
<keyword evidence="3" id="KW-1185">Reference proteome</keyword>
<dbReference type="EMBL" id="JAVFKM010000008">
    <property type="protein sequence ID" value="MEF3115086.1"/>
    <property type="molecule type" value="Genomic_DNA"/>
</dbReference>
<dbReference type="SUPFAM" id="SSF47203">
    <property type="entry name" value="Acyl-CoA dehydrogenase C-terminal domain-like"/>
    <property type="match status" value="1"/>
</dbReference>
<dbReference type="Gene3D" id="1.20.140.10">
    <property type="entry name" value="Butyryl-CoA Dehydrogenase, subunit A, domain 3"/>
    <property type="match status" value="1"/>
</dbReference>
<feature type="region of interest" description="Disordered" evidence="1">
    <location>
        <begin position="1"/>
        <end position="20"/>
    </location>
</feature>
<evidence type="ECO:0000256" key="1">
    <source>
        <dbReference type="SAM" id="MobiDB-lite"/>
    </source>
</evidence>
<dbReference type="InterPro" id="IPR036250">
    <property type="entry name" value="AcylCo_DH-like_C"/>
</dbReference>
<sequence>MTVVTSGTGPGPAEGAGAARAAEAAVRERVARLERGFGDLDDPGNPLGAEQFVRADAERRLLPEAEALLDGFRLHAEIVPRELGGRLERLDVLARVLRAVFRRDAALGLACGTGSYLAAAAVWAGGSARQRRHTADLLLSGGRMACAYPQPAEGNAFLHNGFTASPDGAGHLLDGRKEALNNAARASSLVLFARRGEPGGGGHRAFLIDAPQADAPGFRLLPRRPTTGVRGCLVHGLEFTRYRVPADRQLGTGSGAELAARAFPVIRSTGPSMALGCADTALRTAVAFALAHRARSRASVLAPRTRQALLDAFSDLLLCDALALVATRAAHLLPRESATLSAVVKYLLPMFLTETAYDLSAVLGAESYARQGAYAVFRKALRDLPMIGLGPAGSEASRVAVADRLLRLPGLRPPPAGAAGAALFRWYGPGLPALRPREFTVPAGGDSLVGGLEETVERARAAGGGEPERALAGYATALGRERDRLRRDCALLGRSDGPAQTRVYALVDRYALIAAGTACLGVWRHRTGPDDGLPAGPAWAVMALARVLRRLDPAAPRPPASAAEPLLAELMNRFDDARSFDLYATPIGR</sequence>
<reference evidence="2 3" key="1">
    <citation type="submission" date="2023-08" db="EMBL/GenBank/DDBJ databases">
        <authorList>
            <person name="Sharma P."/>
            <person name="Verma V."/>
            <person name="Mohan M.K."/>
            <person name="Dubey A.K."/>
        </authorList>
    </citation>
    <scope>NUCLEOTIDE SEQUENCE [LARGE SCALE GENOMIC DNA]</scope>
    <source>
        <strain evidence="2 3">ADP4</strain>
    </source>
</reference>
<protein>
    <submittedName>
        <fullName evidence="2">Acyl-CoA dehydrogenase</fullName>
    </submittedName>
</protein>
<dbReference type="Proteomes" id="UP001348265">
    <property type="component" value="Unassembled WGS sequence"/>
</dbReference>
<dbReference type="InterPro" id="IPR009100">
    <property type="entry name" value="AcylCoA_DH/oxidase_NM_dom_sf"/>
</dbReference>
<gene>
    <name evidence="2" type="ORF">RB636_18110</name>
</gene>
<dbReference type="Gene3D" id="1.10.540.10">
    <property type="entry name" value="Acyl-CoA dehydrogenase/oxidase, N-terminal domain"/>
    <property type="match status" value="1"/>
</dbReference>
<dbReference type="SUPFAM" id="SSF56645">
    <property type="entry name" value="Acyl-CoA dehydrogenase NM domain-like"/>
    <property type="match status" value="1"/>
</dbReference>
<comment type="caution">
    <text evidence="2">The sequence shown here is derived from an EMBL/GenBank/DDBJ whole genome shotgun (WGS) entry which is preliminary data.</text>
</comment>
<dbReference type="RefSeq" id="WP_331787359.1">
    <property type="nucleotide sequence ID" value="NZ_JAVFKM010000008.1"/>
</dbReference>
<dbReference type="PANTHER" id="PTHR43884">
    <property type="entry name" value="ACYL-COA DEHYDROGENASE"/>
    <property type="match status" value="1"/>
</dbReference>
<dbReference type="InterPro" id="IPR046373">
    <property type="entry name" value="Acyl-CoA_Oxase/DH_mid-dom_sf"/>
</dbReference>
<dbReference type="InterPro" id="IPR037069">
    <property type="entry name" value="AcylCoA_DH/ox_N_sf"/>
</dbReference>
<evidence type="ECO:0000313" key="2">
    <source>
        <dbReference type="EMBL" id="MEF3115086.1"/>
    </source>
</evidence>
<dbReference type="PANTHER" id="PTHR43884:SF12">
    <property type="entry name" value="ISOVALERYL-COA DEHYDROGENASE, MITOCHONDRIAL-RELATED"/>
    <property type="match status" value="1"/>
</dbReference>
<proteinExistence type="predicted"/>
<dbReference type="Gene3D" id="2.40.110.10">
    <property type="entry name" value="Butyryl-CoA Dehydrogenase, subunit A, domain 2"/>
    <property type="match status" value="1"/>
</dbReference>
<evidence type="ECO:0000313" key="3">
    <source>
        <dbReference type="Proteomes" id="UP001348265"/>
    </source>
</evidence>